<sequence length="337" mass="38742">MKERETDLKDPVTKAIQRRVSVLQLAEVLGNVSEACRCSGMNRTSFYEWKKRFQTQGIEGLKNLPPIHRTHPQRTPPAVEAKVIAASLDHPDWGCLKLEACVKSQGIHVSSTTIQKILLCHNLGSRPQRWLRLEKKYLMEGLPLNSEAVRKIEQYNPCFKERYTAVNRPGELLAQDSFYVGTLSDLGQIYLHAVVDMYNSFAFGLLYAGRAPKCAVAVLRNQVLPFFREKKIPVGAVVTDNGREFYGKETHYENFLALNGVKHRRPQGRNPKTNGFIERFKRTVLKEFFLIAFQNKFYNTVEGLQADFDVWLAAYNYERPHLGYRNFGKRPIDMIND</sequence>
<dbReference type="InterPro" id="IPR012337">
    <property type="entry name" value="RNaseH-like_sf"/>
</dbReference>
<dbReference type="Pfam" id="PF13565">
    <property type="entry name" value="HTH_32"/>
    <property type="match status" value="1"/>
</dbReference>
<dbReference type="Proteomes" id="UP000276437">
    <property type="component" value="Chromosome"/>
</dbReference>
<dbReference type="Pfam" id="PF13683">
    <property type="entry name" value="rve_3"/>
    <property type="match status" value="1"/>
</dbReference>
<evidence type="ECO:0000313" key="2">
    <source>
        <dbReference type="EMBL" id="BBB92144.1"/>
    </source>
</evidence>
<dbReference type="KEGG" id="mana:MAMMFC1_02829"/>
<dbReference type="EMBL" id="AP018449">
    <property type="protein sequence ID" value="BBB92144.1"/>
    <property type="molecule type" value="Genomic_DNA"/>
</dbReference>
<proteinExistence type="predicted"/>
<gene>
    <name evidence="2" type="ORF">MAMMFC1_02829</name>
</gene>
<organism evidence="2 3">
    <name type="scientific">Methylomusa anaerophila</name>
    <dbReference type="NCBI Taxonomy" id="1930071"/>
    <lineage>
        <taxon>Bacteria</taxon>
        <taxon>Bacillati</taxon>
        <taxon>Bacillota</taxon>
        <taxon>Negativicutes</taxon>
        <taxon>Selenomonadales</taxon>
        <taxon>Sporomusaceae</taxon>
        <taxon>Methylomusa</taxon>
    </lineage>
</organism>
<keyword evidence="3" id="KW-1185">Reference proteome</keyword>
<dbReference type="SUPFAM" id="SSF46689">
    <property type="entry name" value="Homeodomain-like"/>
    <property type="match status" value="1"/>
</dbReference>
<dbReference type="SUPFAM" id="SSF53098">
    <property type="entry name" value="Ribonuclease H-like"/>
    <property type="match status" value="1"/>
</dbReference>
<feature type="domain" description="Integrase catalytic" evidence="1">
    <location>
        <begin position="165"/>
        <end position="337"/>
    </location>
</feature>
<reference evidence="2 3" key="1">
    <citation type="journal article" date="2018" name="Int. J. Syst. Evol. Microbiol.">
        <title>Methylomusa anaerophila gen. nov., sp. nov., an anaerobic methanol-utilizing bacterium isolated from a microbial fuel cell.</title>
        <authorList>
            <person name="Amano N."/>
            <person name="Yamamuro A."/>
            <person name="Miyahara M."/>
            <person name="Kouzuma A."/>
            <person name="Abe T."/>
            <person name="Watanabe K."/>
        </authorList>
    </citation>
    <scope>NUCLEOTIDE SEQUENCE [LARGE SCALE GENOMIC DNA]</scope>
    <source>
        <strain evidence="2 3">MMFC1</strain>
    </source>
</reference>
<dbReference type="InterPro" id="IPR001584">
    <property type="entry name" value="Integrase_cat-core"/>
</dbReference>
<evidence type="ECO:0000259" key="1">
    <source>
        <dbReference type="PROSITE" id="PS50994"/>
    </source>
</evidence>
<name>A0A348AM46_9FIRM</name>
<dbReference type="AlphaFoldDB" id="A0A348AM46"/>
<dbReference type="RefSeq" id="WP_232035462.1">
    <property type="nucleotide sequence ID" value="NZ_AP018449.1"/>
</dbReference>
<dbReference type="PROSITE" id="PS50994">
    <property type="entry name" value="INTEGRASE"/>
    <property type="match status" value="1"/>
</dbReference>
<dbReference type="GO" id="GO:0003676">
    <property type="term" value="F:nucleic acid binding"/>
    <property type="evidence" value="ECO:0007669"/>
    <property type="project" value="InterPro"/>
</dbReference>
<dbReference type="InterPro" id="IPR009057">
    <property type="entry name" value="Homeodomain-like_sf"/>
</dbReference>
<evidence type="ECO:0000313" key="3">
    <source>
        <dbReference type="Proteomes" id="UP000276437"/>
    </source>
</evidence>
<protein>
    <submittedName>
        <fullName evidence="2">Integrase core domain protein</fullName>
    </submittedName>
</protein>
<dbReference type="InterPro" id="IPR036397">
    <property type="entry name" value="RNaseH_sf"/>
</dbReference>
<dbReference type="GO" id="GO:0015074">
    <property type="term" value="P:DNA integration"/>
    <property type="evidence" value="ECO:0007669"/>
    <property type="project" value="InterPro"/>
</dbReference>
<accession>A0A348AM46</accession>
<dbReference type="Gene3D" id="3.30.420.10">
    <property type="entry name" value="Ribonuclease H-like superfamily/Ribonuclease H"/>
    <property type="match status" value="1"/>
</dbReference>